<dbReference type="Proteomes" id="UP000009173">
    <property type="component" value="Chromosome"/>
</dbReference>
<keyword evidence="1" id="KW-0812">Transmembrane</keyword>
<dbReference type="EMBL" id="CP000527">
    <property type="protein sequence ID" value="ABM29288.1"/>
    <property type="molecule type" value="Genomic_DNA"/>
</dbReference>
<sequence>MTDVATLWEGLGVPLVRLLSSLSLGLLVANVIESLNWTRGVARLAAPLVQLGHLRDVAGASFSLAFFSSVASNSLLAESYERGDLSRRELMFANLFNSLPAYLTHLPTLFFMTWTVLGWPAVVYVGLTLAAAAMRTVLTLLCGRVMLPPLPEGCVTCRLDEHGEVSRGTALQRAWRMFRRRFPRLLLFTIPTYVVMYMLQITGGFASAQDWLAEHVHWLGFLRPEALGIVVLHLAAEFGAALSAASAVLNTGALSEREIVLALLVGNVLSTPMRAFRHQFPAYAGYFKPALALNLVLANQVLRALSIICVGCAYYLVSA</sequence>
<feature type="transmembrane region" description="Helical" evidence="1">
    <location>
        <begin position="12"/>
        <end position="32"/>
    </location>
</feature>
<evidence type="ECO:0000313" key="2">
    <source>
        <dbReference type="EMBL" id="ABM29288.1"/>
    </source>
</evidence>
<keyword evidence="1" id="KW-1133">Transmembrane helix</keyword>
<accession>A0A0H3AAH4</accession>
<dbReference type="AlphaFoldDB" id="A0A0H3AAH4"/>
<evidence type="ECO:0008006" key="4">
    <source>
        <dbReference type="Google" id="ProtNLM"/>
    </source>
</evidence>
<feature type="transmembrane region" description="Helical" evidence="1">
    <location>
        <begin position="185"/>
        <end position="206"/>
    </location>
</feature>
<feature type="transmembrane region" description="Helical" evidence="1">
    <location>
        <begin position="226"/>
        <end position="247"/>
    </location>
</feature>
<dbReference type="RefSeq" id="WP_010937994.1">
    <property type="nucleotide sequence ID" value="NC_008751.1"/>
</dbReference>
<reference evidence="3" key="1">
    <citation type="journal article" date="2009" name="Environ. Microbiol.">
        <title>Contribution of mobile genetic elements to Desulfovibrio vulgaris genome plasticity.</title>
        <authorList>
            <person name="Walker C.B."/>
            <person name="Stolyar S."/>
            <person name="Chivian D."/>
            <person name="Pinel N."/>
            <person name="Gabster J.A."/>
            <person name="Dehal P.S."/>
            <person name="He Z."/>
            <person name="Yang Z.K."/>
            <person name="Yen H.C."/>
            <person name="Zhou J."/>
            <person name="Wall J.D."/>
            <person name="Hazen T.C."/>
            <person name="Arkin A.P."/>
            <person name="Stahl D.A."/>
        </authorList>
    </citation>
    <scope>NUCLEOTIDE SEQUENCE [LARGE SCALE GENOMIC DNA]</scope>
    <source>
        <strain evidence="3">DP4</strain>
    </source>
</reference>
<name>A0A0H3AAH4_NITV4</name>
<feature type="transmembrane region" description="Helical" evidence="1">
    <location>
        <begin position="259"/>
        <end position="276"/>
    </location>
</feature>
<dbReference type="PANTHER" id="PTHR38139:SF1">
    <property type="entry name" value="NUCLEOSIDE TRANSPORTER_FEOB GTPASE GATE DOMAIN-CONTAINING PROTEIN"/>
    <property type="match status" value="1"/>
</dbReference>
<keyword evidence="1" id="KW-0472">Membrane</keyword>
<dbReference type="PANTHER" id="PTHR38139">
    <property type="entry name" value="GATE DOMAIN-CONTAINING PROTEIN"/>
    <property type="match status" value="1"/>
</dbReference>
<evidence type="ECO:0000313" key="3">
    <source>
        <dbReference type="Proteomes" id="UP000009173"/>
    </source>
</evidence>
<organism evidence="2 3">
    <name type="scientific">Nitratidesulfovibrio vulgaris (strain DP4)</name>
    <name type="common">Desulfovibrio vulgaris</name>
    <dbReference type="NCBI Taxonomy" id="391774"/>
    <lineage>
        <taxon>Bacteria</taxon>
        <taxon>Pseudomonadati</taxon>
        <taxon>Thermodesulfobacteriota</taxon>
        <taxon>Desulfovibrionia</taxon>
        <taxon>Desulfovibrionales</taxon>
        <taxon>Desulfovibrionaceae</taxon>
        <taxon>Nitratidesulfovibrio</taxon>
    </lineage>
</organism>
<dbReference type="HOGENOM" id="CLU_048086_2_2_7"/>
<protein>
    <recommendedName>
        <fullName evidence="4">Nucleoside recognition domain protein</fullName>
    </recommendedName>
</protein>
<feature type="transmembrane region" description="Helical" evidence="1">
    <location>
        <begin position="121"/>
        <end position="141"/>
    </location>
</feature>
<feature type="transmembrane region" description="Helical" evidence="1">
    <location>
        <begin position="92"/>
        <end position="115"/>
    </location>
</feature>
<proteinExistence type="predicted"/>
<evidence type="ECO:0000256" key="1">
    <source>
        <dbReference type="SAM" id="Phobius"/>
    </source>
</evidence>
<dbReference type="InterPro" id="IPR038880">
    <property type="entry name" value="MJ0871-like"/>
</dbReference>
<gene>
    <name evidence="2" type="ordered locus">Dvul_2272</name>
</gene>
<dbReference type="KEGG" id="dvl:Dvul_2272"/>
<feature type="transmembrane region" description="Helical" evidence="1">
    <location>
        <begin position="296"/>
        <end position="317"/>
    </location>
</feature>